<feature type="signal peptide" evidence="1">
    <location>
        <begin position="1"/>
        <end position="27"/>
    </location>
</feature>
<accession>A0ABM9CT76</accession>
<keyword evidence="1" id="KW-0732">Signal</keyword>
<dbReference type="InterPro" id="IPR022627">
    <property type="entry name" value="DUF3502"/>
</dbReference>
<dbReference type="Pfam" id="PF12010">
    <property type="entry name" value="DUF3502"/>
    <property type="match status" value="1"/>
</dbReference>
<proteinExistence type="predicted"/>
<reference evidence="3" key="1">
    <citation type="submission" date="2022-01" db="EMBL/GenBank/DDBJ databases">
        <authorList>
            <person name="Criscuolo A."/>
        </authorList>
    </citation>
    <scope>NUCLEOTIDE SEQUENCE</scope>
    <source>
        <strain evidence="3">CIP111892</strain>
    </source>
</reference>
<dbReference type="InterPro" id="IPR006059">
    <property type="entry name" value="SBP"/>
</dbReference>
<evidence type="ECO:0000256" key="1">
    <source>
        <dbReference type="SAM" id="SignalP"/>
    </source>
</evidence>
<keyword evidence="4" id="KW-1185">Reference proteome</keyword>
<name>A0ABM9CT76_9BACL</name>
<evidence type="ECO:0000259" key="2">
    <source>
        <dbReference type="Pfam" id="PF12010"/>
    </source>
</evidence>
<dbReference type="SUPFAM" id="SSF53850">
    <property type="entry name" value="Periplasmic binding protein-like II"/>
    <property type="match status" value="1"/>
</dbReference>
<evidence type="ECO:0000313" key="4">
    <source>
        <dbReference type="Proteomes" id="UP000838324"/>
    </source>
</evidence>
<dbReference type="PROSITE" id="PS51257">
    <property type="entry name" value="PROKAR_LIPOPROTEIN"/>
    <property type="match status" value="1"/>
</dbReference>
<protein>
    <recommendedName>
        <fullName evidence="2">DUF3502 domain-containing protein</fullName>
    </recommendedName>
</protein>
<dbReference type="Proteomes" id="UP000838324">
    <property type="component" value="Unassembled WGS sequence"/>
</dbReference>
<comment type="caution">
    <text evidence="3">The sequence shown here is derived from an EMBL/GenBank/DDBJ whole genome shotgun (WGS) entry which is preliminary data.</text>
</comment>
<dbReference type="RefSeq" id="WP_236336897.1">
    <property type="nucleotide sequence ID" value="NZ_CAKMMG010000011.1"/>
</dbReference>
<dbReference type="Gene3D" id="3.40.190.10">
    <property type="entry name" value="Periplasmic binding protein-like II"/>
    <property type="match status" value="2"/>
</dbReference>
<feature type="chain" id="PRO_5046573709" description="DUF3502 domain-containing protein" evidence="1">
    <location>
        <begin position="28"/>
        <end position="526"/>
    </location>
</feature>
<organism evidence="3 4">
    <name type="scientific">Paenibacillus auburnensis</name>
    <dbReference type="NCBI Taxonomy" id="2905649"/>
    <lineage>
        <taxon>Bacteria</taxon>
        <taxon>Bacillati</taxon>
        <taxon>Bacillota</taxon>
        <taxon>Bacilli</taxon>
        <taxon>Bacillales</taxon>
        <taxon>Paenibacillaceae</taxon>
        <taxon>Paenibacillus</taxon>
    </lineage>
</organism>
<dbReference type="Pfam" id="PF01547">
    <property type="entry name" value="SBP_bac_1"/>
    <property type="match status" value="1"/>
</dbReference>
<evidence type="ECO:0000313" key="3">
    <source>
        <dbReference type="EMBL" id="CAH1221750.1"/>
    </source>
</evidence>
<gene>
    <name evidence="3" type="ORF">PAECIP111892_05036</name>
</gene>
<dbReference type="EMBL" id="CAKMMG010000011">
    <property type="protein sequence ID" value="CAH1221750.1"/>
    <property type="molecule type" value="Genomic_DNA"/>
</dbReference>
<sequence length="526" mass="58823">MIYRKVRVLALVMLTLLIVFTSGCTGAETSEPTEDVQVVTLVGYLIGSPPAGLKDVLNELNAKLIKDLQVRIDLRYIGWGELAARYPLVLTSDDTADFIFASNWTYYTQIAAQGGFREITPEMMKNYMPLHYKATDQQAWEQAEIGGKIYMIPSASPDLKVPVTLIRGDLRKKYGLTEIKRFTDLAPYLEAVKTNEPNMVPIRVDKQYDFSKTHSNLQWELGPAVVDLITTTNGFSGVFTSWDSSDGAVLSIFDEPLKRSFLQAGKIVKDWYDRGYINHDAIANKVRSKDSFEQGLSAVAFGNSNDIQSTLANAEQKGWEVEIIPTLSSKGTYIADPFVNNGVALPADSKHAELTMRMLDLIMEDPVYSRLVYFGIEGKNYVLQGGEIAMPPGTSADKNDYPPDAAGFWFTNKSEYPPFAAWSEVYREHRKQIGSMLVPYRYSSFNFNAEPIKGELEQINQAAIQYLNPLLGGMVPDVNQAFNQMQKAVIDAGFPKVINEARRQAHSYMLQEDAVQGSAQIMNQEE</sequence>
<feature type="domain" description="DUF3502" evidence="2">
    <location>
        <begin position="443"/>
        <end position="508"/>
    </location>
</feature>